<evidence type="ECO:0000313" key="2">
    <source>
        <dbReference type="Proteomes" id="UP001258945"/>
    </source>
</evidence>
<protein>
    <submittedName>
        <fullName evidence="1">3-oxoacid CoA-transferase</fullName>
    </submittedName>
</protein>
<dbReference type="InterPro" id="IPR037171">
    <property type="entry name" value="NagB/RpiA_transferase-like"/>
</dbReference>
<dbReference type="Proteomes" id="UP001258945">
    <property type="component" value="Unassembled WGS sequence"/>
</dbReference>
<name>A0ABU3MPB5_9PROT</name>
<dbReference type="EMBL" id="JAVVDO010000091">
    <property type="protein sequence ID" value="MDT8333940.1"/>
    <property type="molecule type" value="Genomic_DNA"/>
</dbReference>
<comment type="caution">
    <text evidence="1">The sequence shown here is derived from an EMBL/GenBank/DDBJ whole genome shotgun (WGS) entry which is preliminary data.</text>
</comment>
<dbReference type="Gene3D" id="3.40.1080.10">
    <property type="entry name" value="Glutaconate Coenzyme A-transferase"/>
    <property type="match status" value="1"/>
</dbReference>
<dbReference type="PANTHER" id="PTHR43293">
    <property type="entry name" value="ACETATE COA-TRANSFERASE YDIF"/>
    <property type="match status" value="1"/>
</dbReference>
<sequence length="95" mass="10616">PAVEQVSFSGPLAREKGQDVTFVTERAVFELTAEGVMLTEIAPGMRLREDVLDQMGFEPLVSPSLKPMDKRLFRAGPMGMHEEFQMRAPRPKAAR</sequence>
<organism evidence="1 2">
    <name type="scientific">Roseomonas gilardii</name>
    <dbReference type="NCBI Taxonomy" id="257708"/>
    <lineage>
        <taxon>Bacteria</taxon>
        <taxon>Pseudomonadati</taxon>
        <taxon>Pseudomonadota</taxon>
        <taxon>Alphaproteobacteria</taxon>
        <taxon>Acetobacterales</taxon>
        <taxon>Roseomonadaceae</taxon>
        <taxon>Roseomonas</taxon>
    </lineage>
</organism>
<dbReference type="SUPFAM" id="SSF100950">
    <property type="entry name" value="NagB/RpiA/CoA transferase-like"/>
    <property type="match status" value="1"/>
</dbReference>
<reference evidence="1 2" key="1">
    <citation type="journal article" date="2019" name="Microb. Pathog.">
        <title>Comparison of VITEK 2, MALDI-TOF MS, 16S rRNA gene sequencing, and whole-genome sequencing for identification of Roseomonas mucosa.</title>
        <authorList>
            <person name="Rudolph W.W."/>
            <person name="Gunzer F."/>
            <person name="Trauth M."/>
            <person name="Bunk B."/>
            <person name="Bigge R."/>
            <person name="Schrottner P."/>
        </authorList>
    </citation>
    <scope>NUCLEOTIDE SEQUENCE [LARGE SCALE GENOMIC DNA]</scope>
    <source>
        <strain evidence="1 2">DSM 103800</strain>
    </source>
</reference>
<gene>
    <name evidence="1" type="ORF">RQ831_23070</name>
</gene>
<dbReference type="PANTHER" id="PTHR43293:SF1">
    <property type="entry name" value="ACETATE COA-TRANSFERASE YDIF"/>
    <property type="match status" value="1"/>
</dbReference>
<keyword evidence="2" id="KW-1185">Reference proteome</keyword>
<feature type="non-terminal residue" evidence="1">
    <location>
        <position position="1"/>
    </location>
</feature>
<accession>A0ABU3MPB5</accession>
<proteinExistence type="predicted"/>
<evidence type="ECO:0000313" key="1">
    <source>
        <dbReference type="EMBL" id="MDT8333940.1"/>
    </source>
</evidence>